<feature type="domain" description="Enoyl reductase (ER)" evidence="1">
    <location>
        <begin position="10"/>
        <end position="322"/>
    </location>
</feature>
<evidence type="ECO:0000313" key="3">
    <source>
        <dbReference type="Proteomes" id="UP000569914"/>
    </source>
</evidence>
<keyword evidence="2" id="KW-0560">Oxidoreductase</keyword>
<dbReference type="AlphaFoldDB" id="A0A7Y9I5C1"/>
<dbReference type="Pfam" id="PF00107">
    <property type="entry name" value="ADH_zinc_N"/>
    <property type="match status" value="1"/>
</dbReference>
<dbReference type="InterPro" id="IPR013154">
    <property type="entry name" value="ADH-like_N"/>
</dbReference>
<name>A0A7Y9I5C1_9ACTN</name>
<dbReference type="SUPFAM" id="SSF51735">
    <property type="entry name" value="NAD(P)-binding Rossmann-fold domains"/>
    <property type="match status" value="1"/>
</dbReference>
<dbReference type="InterPro" id="IPR013149">
    <property type="entry name" value="ADH-like_C"/>
</dbReference>
<dbReference type="PANTHER" id="PTHR43677">
    <property type="entry name" value="SHORT-CHAIN DEHYDROGENASE/REDUCTASE"/>
    <property type="match status" value="1"/>
</dbReference>
<comment type="caution">
    <text evidence="2">The sequence shown here is derived from an EMBL/GenBank/DDBJ whole genome shotgun (WGS) entry which is preliminary data.</text>
</comment>
<organism evidence="2 3">
    <name type="scientific">Microlunatus parietis</name>
    <dbReference type="NCBI Taxonomy" id="682979"/>
    <lineage>
        <taxon>Bacteria</taxon>
        <taxon>Bacillati</taxon>
        <taxon>Actinomycetota</taxon>
        <taxon>Actinomycetes</taxon>
        <taxon>Propionibacteriales</taxon>
        <taxon>Propionibacteriaceae</taxon>
        <taxon>Microlunatus</taxon>
    </lineage>
</organism>
<dbReference type="GO" id="GO:0008270">
    <property type="term" value="F:zinc ion binding"/>
    <property type="evidence" value="ECO:0007669"/>
    <property type="project" value="InterPro"/>
</dbReference>
<dbReference type="SUPFAM" id="SSF50129">
    <property type="entry name" value="GroES-like"/>
    <property type="match status" value="1"/>
</dbReference>
<keyword evidence="3" id="KW-1185">Reference proteome</keyword>
<dbReference type="PROSITE" id="PS01162">
    <property type="entry name" value="QOR_ZETA_CRYSTAL"/>
    <property type="match status" value="1"/>
</dbReference>
<dbReference type="Gene3D" id="3.40.50.720">
    <property type="entry name" value="NAD(P)-binding Rossmann-like Domain"/>
    <property type="match status" value="1"/>
</dbReference>
<dbReference type="EMBL" id="JACCBU010000001">
    <property type="protein sequence ID" value="NYE69994.1"/>
    <property type="molecule type" value="Genomic_DNA"/>
</dbReference>
<dbReference type="PANTHER" id="PTHR43677:SF4">
    <property type="entry name" value="QUINONE OXIDOREDUCTASE-LIKE PROTEIN 2"/>
    <property type="match status" value="1"/>
</dbReference>
<dbReference type="GO" id="GO:0003960">
    <property type="term" value="F:quinone reductase (NADPH) activity"/>
    <property type="evidence" value="ECO:0007669"/>
    <property type="project" value="UniProtKB-EC"/>
</dbReference>
<accession>A0A7Y9I5C1</accession>
<dbReference type="Pfam" id="PF08240">
    <property type="entry name" value="ADH_N"/>
    <property type="match status" value="1"/>
</dbReference>
<dbReference type="InterPro" id="IPR051397">
    <property type="entry name" value="Zn-ADH-like_protein"/>
</dbReference>
<dbReference type="Gene3D" id="3.90.180.10">
    <property type="entry name" value="Medium-chain alcohol dehydrogenases, catalytic domain"/>
    <property type="match status" value="1"/>
</dbReference>
<dbReference type="InterPro" id="IPR020843">
    <property type="entry name" value="ER"/>
</dbReference>
<dbReference type="EC" id="1.6.5.5" evidence="2"/>
<dbReference type="RefSeq" id="WP_179749140.1">
    <property type="nucleotide sequence ID" value="NZ_JACCBU010000001.1"/>
</dbReference>
<evidence type="ECO:0000259" key="1">
    <source>
        <dbReference type="SMART" id="SM00829"/>
    </source>
</evidence>
<gene>
    <name evidence="2" type="ORF">BKA15_001323</name>
</gene>
<dbReference type="SMART" id="SM00829">
    <property type="entry name" value="PKS_ER"/>
    <property type="match status" value="1"/>
</dbReference>
<dbReference type="InterPro" id="IPR002364">
    <property type="entry name" value="Quin_OxRdtase/zeta-crystal_CS"/>
</dbReference>
<dbReference type="Proteomes" id="UP000569914">
    <property type="component" value="Unassembled WGS sequence"/>
</dbReference>
<proteinExistence type="predicted"/>
<protein>
    <submittedName>
        <fullName evidence="2">NADPH2:quinone reductase</fullName>
        <ecNumber evidence="2">1.6.5.5</ecNumber>
    </submittedName>
</protein>
<evidence type="ECO:0000313" key="2">
    <source>
        <dbReference type="EMBL" id="NYE69994.1"/>
    </source>
</evidence>
<dbReference type="InterPro" id="IPR011032">
    <property type="entry name" value="GroES-like_sf"/>
</dbReference>
<dbReference type="InterPro" id="IPR036291">
    <property type="entry name" value="NAD(P)-bd_dom_sf"/>
</dbReference>
<sequence length="323" mass="33735">MRAIRLHAFGPPENLVLDDLPDLEPGPGEVRIAVEASGVHLLDTALRRGEGAGPMATPSLPTVPGREVAGRIDRIGADVPQRWLGRRVVAHLGMVPGGYAEQAVTTIAKLYDLDALPGPVTGAEAVALVGTGRTTVGVLSAAALTASDTVLIPAAAGGIGWLLVQAARAAGAAVIAAAGGEEKVRRLAELGPDEVVDYSRPDWPDRVRKSPTVVLDGVGGAIGRAAFDLLAPGGRLLMFGWSSGTATQITTDDLVGRSLTASWGFGFLPGGDLDRLRPYVEEALQRAARAEWRPLLTMYPLADAARAHTDLEHRRTVGKVVLT</sequence>
<reference evidence="2 3" key="1">
    <citation type="submission" date="2020-07" db="EMBL/GenBank/DDBJ databases">
        <title>Sequencing the genomes of 1000 actinobacteria strains.</title>
        <authorList>
            <person name="Klenk H.-P."/>
        </authorList>
    </citation>
    <scope>NUCLEOTIDE SEQUENCE [LARGE SCALE GENOMIC DNA]</scope>
    <source>
        <strain evidence="2 3">DSM 22083</strain>
    </source>
</reference>